<feature type="compositionally biased region" description="Basic and acidic residues" evidence="10">
    <location>
        <begin position="554"/>
        <end position="565"/>
    </location>
</feature>
<feature type="compositionally biased region" description="Polar residues" evidence="10">
    <location>
        <begin position="670"/>
        <end position="679"/>
    </location>
</feature>
<feature type="region of interest" description="Disordered" evidence="10">
    <location>
        <begin position="887"/>
        <end position="909"/>
    </location>
</feature>
<feature type="domain" description="RRM" evidence="11">
    <location>
        <begin position="450"/>
        <end position="522"/>
    </location>
</feature>
<feature type="region of interest" description="Disordered" evidence="10">
    <location>
        <begin position="2926"/>
        <end position="2994"/>
    </location>
</feature>
<evidence type="ECO:0000313" key="13">
    <source>
        <dbReference type="Proteomes" id="UP000515165"/>
    </source>
</evidence>
<feature type="compositionally biased region" description="Basic and acidic residues" evidence="10">
    <location>
        <begin position="1774"/>
        <end position="1788"/>
    </location>
</feature>
<dbReference type="InterPro" id="IPR012677">
    <property type="entry name" value="Nucleotide-bd_a/b_plait_sf"/>
</dbReference>
<feature type="compositionally biased region" description="Low complexity" evidence="10">
    <location>
        <begin position="1609"/>
        <end position="1635"/>
    </location>
</feature>
<evidence type="ECO:0000256" key="5">
    <source>
        <dbReference type="ARBA" id="ARBA00023015"/>
    </source>
</evidence>
<dbReference type="CDD" id="cd12348">
    <property type="entry name" value="RRM1_SHARP"/>
    <property type="match status" value="1"/>
</dbReference>
<dbReference type="PANTHER" id="PTHR23189">
    <property type="entry name" value="RNA RECOGNITION MOTIF-CONTAINING"/>
    <property type="match status" value="1"/>
</dbReference>
<evidence type="ECO:0000259" key="12">
    <source>
        <dbReference type="PROSITE" id="PS50917"/>
    </source>
</evidence>
<dbReference type="Pfam" id="PF20808">
    <property type="entry name" value="MINT_RAM7"/>
    <property type="match status" value="1"/>
</dbReference>
<feature type="compositionally biased region" description="Low complexity" evidence="10">
    <location>
        <begin position="245"/>
        <end position="309"/>
    </location>
</feature>
<feature type="compositionally biased region" description="Basic and acidic residues" evidence="10">
    <location>
        <begin position="1164"/>
        <end position="1190"/>
    </location>
</feature>
<accession>A0A6J2E9M9</accession>
<keyword evidence="6" id="KW-0175">Coiled coil</keyword>
<feature type="compositionally biased region" description="Basic residues" evidence="10">
    <location>
        <begin position="1884"/>
        <end position="1893"/>
    </location>
</feature>
<feature type="compositionally biased region" description="Low complexity" evidence="10">
    <location>
        <begin position="3385"/>
        <end position="3402"/>
    </location>
</feature>
<feature type="compositionally biased region" description="Basic and acidic residues" evidence="10">
    <location>
        <begin position="774"/>
        <end position="804"/>
    </location>
</feature>
<evidence type="ECO:0000256" key="1">
    <source>
        <dbReference type="ARBA" id="ARBA00004123"/>
    </source>
</evidence>
<keyword evidence="7" id="KW-0804">Transcription</keyword>
<dbReference type="SUPFAM" id="SSF100939">
    <property type="entry name" value="SPOC domain-like"/>
    <property type="match status" value="1"/>
</dbReference>
<organism evidence="13 14">
    <name type="scientific">Zalophus californianus</name>
    <name type="common">California sealion</name>
    <dbReference type="NCBI Taxonomy" id="9704"/>
    <lineage>
        <taxon>Eukaryota</taxon>
        <taxon>Metazoa</taxon>
        <taxon>Chordata</taxon>
        <taxon>Craniata</taxon>
        <taxon>Vertebrata</taxon>
        <taxon>Euteleostomi</taxon>
        <taxon>Mammalia</taxon>
        <taxon>Eutheria</taxon>
        <taxon>Laurasiatheria</taxon>
        <taxon>Carnivora</taxon>
        <taxon>Caniformia</taxon>
        <taxon>Pinnipedia</taxon>
        <taxon>Otariidae</taxon>
        <taxon>Zalophus</taxon>
    </lineage>
</organism>
<feature type="region of interest" description="Disordered" evidence="10">
    <location>
        <begin position="2717"/>
        <end position="2754"/>
    </location>
</feature>
<feature type="compositionally biased region" description="Basic and acidic residues" evidence="10">
    <location>
        <begin position="1997"/>
        <end position="2008"/>
    </location>
</feature>
<dbReference type="CDD" id="cd21543">
    <property type="entry name" value="SPOC_SHARP"/>
    <property type="match status" value="1"/>
</dbReference>
<dbReference type="GO" id="GO:0003723">
    <property type="term" value="F:RNA binding"/>
    <property type="evidence" value="ECO:0007669"/>
    <property type="project" value="UniProtKB-UniRule"/>
</dbReference>
<feature type="compositionally biased region" description="Low complexity" evidence="10">
    <location>
        <begin position="1726"/>
        <end position="1735"/>
    </location>
</feature>
<feature type="region of interest" description="Disordered" evidence="10">
    <location>
        <begin position="103"/>
        <end position="209"/>
    </location>
</feature>
<feature type="compositionally biased region" description="Basic and acidic residues" evidence="10">
    <location>
        <begin position="1590"/>
        <end position="1608"/>
    </location>
</feature>
<dbReference type="InterPro" id="IPR000504">
    <property type="entry name" value="RRM_dom"/>
</dbReference>
<feature type="compositionally biased region" description="Basic and acidic residues" evidence="10">
    <location>
        <begin position="2517"/>
        <end position="2527"/>
    </location>
</feature>
<feature type="compositionally biased region" description="Basic and acidic residues" evidence="10">
    <location>
        <begin position="123"/>
        <end position="178"/>
    </location>
</feature>
<feature type="compositionally biased region" description="Low complexity" evidence="10">
    <location>
        <begin position="2222"/>
        <end position="2236"/>
    </location>
</feature>
<dbReference type="InterPro" id="IPR010912">
    <property type="entry name" value="SPOC_met"/>
</dbReference>
<dbReference type="SUPFAM" id="SSF54928">
    <property type="entry name" value="RNA-binding domain, RBD"/>
    <property type="match status" value="2"/>
</dbReference>
<feature type="compositionally biased region" description="Polar residues" evidence="10">
    <location>
        <begin position="2795"/>
        <end position="2804"/>
    </location>
</feature>
<feature type="region of interest" description="Disordered" evidence="10">
    <location>
        <begin position="3267"/>
        <end position="3429"/>
    </location>
</feature>
<feature type="compositionally biased region" description="Low complexity" evidence="10">
    <location>
        <begin position="1037"/>
        <end position="1054"/>
    </location>
</feature>
<sequence>MVRETRHLWVGNLPENVREEKIIEHFKRYGRVESVKILPKRGSEGGVAAFVDFVDIKSAQKAHNSVNKMGDRDLRTDYNEPGTIPSAARGLDDTVSIASRSREVSGFRGGGGGPAYGPPPSLHAREGRYERRLDGASDNRERAYEHSAYGHHERGTGGFDRTRHYDQDYYRDPRERTLQHGLYYTSRSRSPNRFDAHDPRYEPRAREQFTLPSVVHRDIYRDDITREVRGRRPERNYQHSRSRSPHSSQSRNQSPQRLASQASRPTRSPSGSGSRSRSSSSDSISSSSSTSSDSTDSSSSSSDDSPARSVQSAAVPAPTSQLLSSLEKDEPRKSFGIKVQNLPVRSTETESENEFRPLDERIDEFHPKATRTLFIGNLEKTTTYHDLRNIFQRFGEIVDIDIKKVNGVPQYAFLQYCDIASVCKAIKKMDGEYLGNNRLKLGFGKSMPTNCVWLDGLSSNVSDQYLTRHFCRYGPVVKVVFDRLKGMALVLYNEIEYAQAAVKETKGRKIGGNKIKVDFANRESQLAFYHCMEKSGQDIRDFYEMLAERREERRGSYDYSQDRTYYENVRTPGTYPEDSRRDYPARGREFYSEWETYQGDYYESRYYDDPREYRDYRNDPYEQDIREYSYRQRERERERERFESDRDRDHERRPIERSQSPVHLRRPQSPGASPSQSERLPSDSERRIYSRSSDRSGSCSSLSPPRYDKLDKSRLERYAKNEKTDKERTFDPERVERERRLIRKEKVEKDKTEKQKRKGKVHSPSSQSSETDQENEREQSPEKSRSSNKLSREKADKEGVAKNRLELMPCVVLTRVKEKEGKVIDHTSLEKLKARLDNDNAKSSALDQKLQVCQTEPTKSDLSKLESVRMKVPKEKGLSSHIEVVDKEGRLKPRKHLKPEQTADGVSAVDLEKLEARKRRFADSNLKAERQKSEVKKSSPELEDARVLLKKQPDLSSRDVVLLREGESERKPVRKETLKRESKKIKLDRLNAVPSPKDCQELASVSVGTGSRPNSDLQARLGELVCESVENQETQAKKPIPSKPQLKQLQLLDDQGPEREDIRKNYCSLRDETLECKSSQEKPHSVNTEEKIGIDIDHTQSYRKQMEQSRRKQQMEMEIAKSEKFGSPKKDVDEYERRSLVHEVGKPPQDVTDDSPPSKKKRMDHIDFDTCTKRERNYRSSRQISEDSERTGGSPSIRHGSFHEEDDPVGSPRLLSVKGSPKADEKGLPYSNVTVREESLKFNPYDSSRREQMADMAKIKLSVLNSEDELNRWDSQMKQDASRFDVSFPNSIIKRESLRKRSVRDLEPGEVPSDSDEDGEHKSHSPRASALYESSRLSFLLRDREDKLRERDERLSSSLERNKFYSFALDKTITPDTKALLERAKSLSSSREENWSFLDWDSRFANFRNNKDKEKVDSAPRPIPSWYMKKKKIRTDSEGKMDDKKDDHKEEEQERQELFASRFLHSSIFEQDSKRLQHLERKDEEPDFISGRLYGRQTSDGANSTADLIQEPVVLFHSRFMELTRMQQKEKEKDQKPKEAEKQEDTEDPPETPESASESKESELKTPPPIGPPAVTAVAPESTSSALEKTASDKAGEVPLVTEEKPREPASASASEEAKPVSEQAATAVQQAQQADLPSGVDPSKDAAGAPLVVEEDSSADQLPYLDTKPPTPGASFSQVEVTTDPEPDGTQPLSKPTQKPEEADEPKVEKPNLAANVEPSANQKVEVVPEVQPQASEDTEVDPPVATKEKKPNKSKRSKTPIQAAAASTVEKPVTRKSERIDREKLKRSSSPRGEAQKLLELKMEAEKITRTASKNSAADPEHPEPSLPLSRTRRRNVRSVYATMGDHESRSPVKEPVEQPRVTRKRLERELQEAAAVPTTPRRGRPPKTRRRAEEDEETEVKEPIETLKPAEGWRSPRAQKSGAAGGPQGKRGKNEPKVDAERLEAAAEVSPQGSVKESNTKSKADKEEAGNEQKRDKKEMSTDKNAPEDPAVEVVEKKTAPEKNSKSKRGRSRNSRSAVDKSANLKNVDTSVSPSVAAGAGGLAVEKEAEVVAGPAEKSESPQKEGSLSSQLNSDPAPPDKEVEEKEDVSASAPSPEANQLAKQMELEQAVENIAKLTEASSAAFKAAATDAPDGLSTEDGDKPAHQASETELAAAIGSIINDISGEAENFPAAAPYPAESQTDPQARSQAPQPPGEGMEPETNEAVSGILETEAATESSGPPASAPDPSADPADTKEAGGNSSGTSQPVPEAKGSKEAEVTLARKEKGRQKSSRSRRKRNTNKKPGGTAETHIPEPDQVQCKSPATDEGTAVPPPETPEEEQQREKPQSTPSESCASDPSKTPSVENLPQESSVEEKTPTRVSALPDLPPPSQPAPVEDEPQARFKVHSIIESDPVTPPSDSSTPTIPSVTAAKLPPPVASGGAPHQSPPTKVTEWITRQEDPRAQSTPSPALPPDTKASDIDTSSSTLRKILMDPKYVSATGITSTSVTAAIAEPVSAAPCLHEAPPLPPVEPKKPPLEEKPAAPAPNTSDTQAPEVPVAAEKEKVAPVIAPKITSVISRMPVSIDLENSQKITLAKPAPQTLTGLVSALTGLVNVSLVPVNALTGPVNALKGPVKGSVATLKGLVNTPAGPVNVLKGPVNVLTGPVNVLTAPVNAAAGTVNAAVGTVNATAGAMNAGAVTVTAGAVTAASGSATATSTGAVTVAGAVMTPSAKCKPRPSTNENSRFHPGSMSVIDDRPADAGSGTGLRVNTSEGVVLLSYSGQKTEGPQRISAKISQIPPASAMDIEFQQSVSKSQVKPDSVAPSQPSPKGPQAPSGFANVATHSTLVLTAQTYNASPVISSVKADRPSLEKPEPIHLSVSAPVTQGGTVKVLTQGINTPPVLVHNQLVLTPSIVTTNKKLADPVTLKIETKVLQPANLGSALNPHHPPALPSKLSTEVNHVASGPSTPTDRTVSHLAATKPDAHSPRPSGPAPSPFPRACHPSSTTSTALSTNATVMLAAGIPVPQFISSIHPEQSVIMPPHSITQTVSLSHLSQGEVRMNTPTLPSITYSIRPETLHSPRAPLQPQQIEVRAPQRAGTPQPAAAGVPALASQHPPEEEVHYHLPVARAAAPVQSEVLVMQSEYRLHPYTVPRDVRIMVHPHVTAVSEQPRAADGVVKGPPASKVPQQPGKDAAKTAEAKAAPAPASHGEARILTVTPSNQLQGLPLTPPVVVTHGVQIVHSSGELFQEYRYGDIRTYHGPAQLAHTQFPAAASIGLPPRTKAAAQGPAPEGEPLQPTQPAQSAQPAQPVQSAQPAQPTQPSQLGQPGQPPSSKMPQVSQEAKGTQTGVEQPRLPTVPATRPAEPHAQVQRAQAETSQTSYPSPVSVSMKPDLPAPLPAQAAPKQPLFVPTTSSPSTPPGLALTHTEAQSAPKPDSSPHLTSQRPVDMVQLLKKYPIVWQGLLALKNDTAAVQLHFVSGNNVLAHRSLPLSEGGPPLRIAQRMRLEASQLEGVARRMTVETDYCLLLALPCGRDQEDVVSQTESLKAAFITYLQAKQAAGIINVPNPGSNQPAYVLQIFPPCEFSESHLSRLAPDLLASVSNISPHLMIVIASV</sequence>
<dbReference type="PROSITE" id="PS50917">
    <property type="entry name" value="SPOC"/>
    <property type="match status" value="1"/>
</dbReference>
<dbReference type="PROSITE" id="PS50102">
    <property type="entry name" value="RRM"/>
    <property type="match status" value="3"/>
</dbReference>
<feature type="compositionally biased region" description="Basic and acidic residues" evidence="10">
    <location>
        <begin position="1935"/>
        <end position="1948"/>
    </location>
</feature>
<feature type="compositionally biased region" description="Basic and acidic residues" evidence="10">
    <location>
        <begin position="192"/>
        <end position="207"/>
    </location>
</feature>
<feature type="compositionally biased region" description="Basic and acidic residues" evidence="10">
    <location>
        <begin position="611"/>
        <end position="656"/>
    </location>
</feature>
<evidence type="ECO:0000256" key="3">
    <source>
        <dbReference type="ARBA" id="ARBA00022553"/>
    </source>
</evidence>
<feature type="domain" description="RRM" evidence="11">
    <location>
        <begin position="6"/>
        <end position="81"/>
    </location>
</feature>
<feature type="region of interest" description="Disordered" evidence="10">
    <location>
        <begin position="2508"/>
        <end position="2545"/>
    </location>
</feature>
<dbReference type="InterPro" id="IPR034174">
    <property type="entry name" value="SHARP_RRM3"/>
</dbReference>
<name>A0A6J2E9M9_ZALCA</name>
<feature type="region of interest" description="Disordered" evidence="10">
    <location>
        <begin position="225"/>
        <end position="330"/>
    </location>
</feature>
<comment type="subcellular location">
    <subcellularLocation>
        <location evidence="1">Nucleus</location>
    </subcellularLocation>
</comment>
<protein>
    <submittedName>
        <fullName evidence="14">Msx2-interacting protein isoform X4</fullName>
    </submittedName>
</protein>
<dbReference type="InterPro" id="IPR012921">
    <property type="entry name" value="SPOC_C"/>
</dbReference>
<keyword evidence="3" id="KW-0597">Phosphoprotein</keyword>
<comment type="similarity">
    <text evidence="2">Belongs to the RRM Spen family.</text>
</comment>
<evidence type="ECO:0000256" key="8">
    <source>
        <dbReference type="ARBA" id="ARBA00023242"/>
    </source>
</evidence>
<dbReference type="RefSeq" id="XP_027465614.2">
    <property type="nucleotide sequence ID" value="XM_027609813.2"/>
</dbReference>
<dbReference type="CDD" id="cd12350">
    <property type="entry name" value="RRM3_SHARP"/>
    <property type="match status" value="1"/>
</dbReference>
<feature type="compositionally biased region" description="Basic and acidic residues" evidence="10">
    <location>
        <begin position="1961"/>
        <end position="1990"/>
    </location>
</feature>
<dbReference type="Gene3D" id="3.30.70.330">
    <property type="match status" value="3"/>
</dbReference>
<feature type="region of interest" description="Disordered" evidence="10">
    <location>
        <begin position="611"/>
        <end position="804"/>
    </location>
</feature>
<dbReference type="FunFam" id="3.30.70.330:FF:000143">
    <property type="entry name" value="msx2-interacting protein-like isoform X1"/>
    <property type="match status" value="1"/>
</dbReference>
<feature type="compositionally biased region" description="Basic and acidic residues" evidence="10">
    <location>
        <begin position="1525"/>
        <end position="1543"/>
    </location>
</feature>
<dbReference type="FunFam" id="3.30.70.330:FF:000118">
    <property type="entry name" value="msx2-interacting protein-like isoform X1"/>
    <property type="match status" value="1"/>
</dbReference>
<dbReference type="InterPro" id="IPR049094">
    <property type="entry name" value="MINT_RAM7"/>
</dbReference>
<feature type="region of interest" description="Disordered" evidence="10">
    <location>
        <begin position="2795"/>
        <end position="2824"/>
    </location>
</feature>
<feature type="region of interest" description="Disordered" evidence="10">
    <location>
        <begin position="1074"/>
        <end position="1238"/>
    </location>
</feature>
<dbReference type="Pfam" id="PF20810">
    <property type="entry name" value="MINT_RID"/>
    <property type="match status" value="1"/>
</dbReference>
<feature type="region of interest" description="Disordered" evidence="10">
    <location>
        <begin position="554"/>
        <end position="583"/>
    </location>
</feature>
<dbReference type="GO" id="GO:0005634">
    <property type="term" value="C:nucleus"/>
    <property type="evidence" value="ECO:0007669"/>
    <property type="project" value="UniProtKB-SubCell"/>
</dbReference>
<keyword evidence="4 9" id="KW-0694">RNA-binding</keyword>
<feature type="compositionally biased region" description="Polar residues" evidence="10">
    <location>
        <begin position="3357"/>
        <end position="3373"/>
    </location>
</feature>
<feature type="compositionally biased region" description="Basic and acidic residues" evidence="10">
    <location>
        <begin position="706"/>
        <end position="753"/>
    </location>
</feature>
<dbReference type="CTD" id="23013"/>
<evidence type="ECO:0000256" key="4">
    <source>
        <dbReference type="ARBA" id="ARBA00022884"/>
    </source>
</evidence>
<feature type="region of interest" description="Disordered" evidence="10">
    <location>
        <begin position="1525"/>
        <end position="2109"/>
    </location>
</feature>
<feature type="compositionally biased region" description="Polar residues" evidence="10">
    <location>
        <begin position="3321"/>
        <end position="3336"/>
    </location>
</feature>
<dbReference type="FunFam" id="3.30.70.330:FF:000150">
    <property type="entry name" value="msx2-interacting protein-like isoform X1"/>
    <property type="match status" value="1"/>
</dbReference>
<dbReference type="InterPro" id="IPR035979">
    <property type="entry name" value="RBD_domain_sf"/>
</dbReference>
<feature type="compositionally biased region" description="Basic residues" evidence="10">
    <location>
        <begin position="2270"/>
        <end position="2286"/>
    </location>
</feature>
<evidence type="ECO:0000313" key="14">
    <source>
        <dbReference type="RefSeq" id="XP_027465614.2"/>
    </source>
</evidence>
<feature type="compositionally biased region" description="Polar residues" evidence="10">
    <location>
        <begin position="2183"/>
        <end position="2194"/>
    </location>
</feature>
<feature type="region of interest" description="Disordered" evidence="10">
    <location>
        <begin position="70"/>
        <end position="89"/>
    </location>
</feature>
<keyword evidence="13" id="KW-1185">Reference proteome</keyword>
<dbReference type="Pfam" id="PF20809">
    <property type="entry name" value="MINT_MID"/>
    <property type="match status" value="1"/>
</dbReference>
<feature type="region of interest" description="Disordered" evidence="10">
    <location>
        <begin position="1299"/>
        <end position="1330"/>
    </location>
</feature>
<evidence type="ECO:0000256" key="6">
    <source>
        <dbReference type="ARBA" id="ARBA00023054"/>
    </source>
</evidence>
<evidence type="ECO:0000256" key="9">
    <source>
        <dbReference type="PROSITE-ProRule" id="PRU00176"/>
    </source>
</evidence>
<feature type="region of interest" description="Disordered" evidence="10">
    <location>
        <begin position="2128"/>
        <end position="2157"/>
    </location>
</feature>
<feature type="region of interest" description="Disordered" evidence="10">
    <location>
        <begin position="924"/>
        <end position="943"/>
    </location>
</feature>
<feature type="compositionally biased region" description="Basic and acidic residues" evidence="10">
    <location>
        <begin position="1434"/>
        <end position="1457"/>
    </location>
</feature>
<feature type="compositionally biased region" description="Polar residues" evidence="10">
    <location>
        <begin position="2027"/>
        <end position="2037"/>
    </location>
</feature>
<reference evidence="14" key="1">
    <citation type="submission" date="2025-08" db="UniProtKB">
        <authorList>
            <consortium name="RefSeq"/>
        </authorList>
    </citation>
    <scope>IDENTIFICATION</scope>
    <source>
        <tissue evidence="14">Blood</tissue>
    </source>
</reference>
<feature type="domain" description="RRM" evidence="11">
    <location>
        <begin position="371"/>
        <end position="446"/>
    </location>
</feature>
<dbReference type="SMART" id="SM00360">
    <property type="entry name" value="RRM"/>
    <property type="match status" value="3"/>
</dbReference>
<feature type="domain" description="SPOC" evidence="12">
    <location>
        <begin position="3435"/>
        <end position="3601"/>
    </location>
</feature>
<feature type="compositionally biased region" description="Polar residues" evidence="10">
    <location>
        <begin position="2940"/>
        <end position="2958"/>
    </location>
</feature>
<feature type="region of interest" description="Disordered" evidence="10">
    <location>
        <begin position="2170"/>
        <end position="2472"/>
    </location>
</feature>
<gene>
    <name evidence="14" type="primary">SPEN</name>
</gene>
<feature type="compositionally biased region" description="Basic and acidic residues" evidence="10">
    <location>
        <begin position="1847"/>
        <end position="1860"/>
    </location>
</feature>
<dbReference type="Gene3D" id="2.40.290.10">
    <property type="match status" value="1"/>
</dbReference>
<feature type="compositionally biased region" description="Low complexity" evidence="10">
    <location>
        <begin position="2397"/>
        <end position="2415"/>
    </location>
</feature>
<dbReference type="InterPro" id="IPR049095">
    <property type="entry name" value="MINT_MID"/>
</dbReference>
<feature type="compositionally biased region" description="Basic and acidic residues" evidence="10">
    <location>
        <begin position="680"/>
        <end position="694"/>
    </location>
</feature>
<dbReference type="InterPro" id="IPR016194">
    <property type="entry name" value="SPOC-like_C_dom_sf"/>
</dbReference>
<feature type="compositionally biased region" description="Basic and acidic residues" evidence="10">
    <location>
        <begin position="926"/>
        <end position="943"/>
    </location>
</feature>
<feature type="compositionally biased region" description="Polar residues" evidence="10">
    <location>
        <begin position="2333"/>
        <end position="2356"/>
    </location>
</feature>
<dbReference type="InterPro" id="IPR049093">
    <property type="entry name" value="MINT_RID"/>
</dbReference>
<feature type="compositionally biased region" description="Basic and acidic residues" evidence="10">
    <location>
        <begin position="1796"/>
        <end position="1811"/>
    </location>
</feature>
<dbReference type="Proteomes" id="UP000515165">
    <property type="component" value="Chromosome 4"/>
</dbReference>
<proteinExistence type="inferred from homology"/>
<evidence type="ECO:0000259" key="11">
    <source>
        <dbReference type="PROSITE" id="PS50102"/>
    </source>
</evidence>
<feature type="region of interest" description="Disordered" evidence="10">
    <location>
        <begin position="1032"/>
        <end position="1059"/>
    </location>
</feature>
<feature type="region of interest" description="Disordered" evidence="10">
    <location>
        <begin position="3159"/>
        <end position="3195"/>
    </location>
</feature>
<evidence type="ECO:0000256" key="2">
    <source>
        <dbReference type="ARBA" id="ARBA00005387"/>
    </source>
</evidence>
<evidence type="ECO:0000256" key="10">
    <source>
        <dbReference type="SAM" id="MobiDB-lite"/>
    </source>
</evidence>
<dbReference type="CDD" id="cd12351">
    <property type="entry name" value="RRM4_SHARP"/>
    <property type="match status" value="1"/>
</dbReference>
<feature type="compositionally biased region" description="Polar residues" evidence="10">
    <location>
        <begin position="2067"/>
        <end position="2077"/>
    </location>
</feature>
<feature type="compositionally biased region" description="Basic and acidic residues" evidence="10">
    <location>
        <begin position="1699"/>
        <end position="1711"/>
    </location>
</feature>
<dbReference type="GeneID" id="113931781"/>
<feature type="compositionally biased region" description="Basic and acidic residues" evidence="10">
    <location>
        <begin position="1074"/>
        <end position="1145"/>
    </location>
</feature>
<keyword evidence="5" id="KW-0805">Transcription regulation</keyword>
<feature type="compositionally biased region" description="Low complexity" evidence="10">
    <location>
        <begin position="695"/>
        <end position="705"/>
    </location>
</feature>
<feature type="compositionally biased region" description="Low complexity" evidence="10">
    <location>
        <begin position="3270"/>
        <end position="3314"/>
    </location>
</feature>
<dbReference type="Pfam" id="PF07744">
    <property type="entry name" value="SPOC"/>
    <property type="match status" value="1"/>
</dbReference>
<dbReference type="InterPro" id="IPR034172">
    <property type="entry name" value="SHARP_RRM1"/>
</dbReference>
<dbReference type="Pfam" id="PF00076">
    <property type="entry name" value="RRM_1"/>
    <property type="match status" value="3"/>
</dbReference>
<feature type="region of interest" description="Disordered" evidence="10">
    <location>
        <begin position="1430"/>
        <end position="1457"/>
    </location>
</feature>
<dbReference type="FunFam" id="2.40.290.10:FF:000002">
    <property type="entry name" value="Spen family transcriptional repressor"/>
    <property type="match status" value="1"/>
</dbReference>
<feature type="compositionally biased region" description="Basic and acidic residues" evidence="10">
    <location>
        <begin position="2257"/>
        <end position="2269"/>
    </location>
</feature>
<feature type="compositionally biased region" description="Low complexity" evidence="10">
    <location>
        <begin position="2984"/>
        <end position="2994"/>
    </location>
</feature>
<dbReference type="InterPro" id="IPR034175">
    <property type="entry name" value="SHARP_RRM4"/>
</dbReference>
<feature type="compositionally biased region" description="Basic and acidic residues" evidence="10">
    <location>
        <begin position="225"/>
        <end position="237"/>
    </location>
</feature>
<evidence type="ECO:0000256" key="7">
    <source>
        <dbReference type="ARBA" id="ARBA00023163"/>
    </source>
</evidence>
<keyword evidence="8" id="KW-0539">Nucleus</keyword>